<sequence length="205" mass="21705">MPPASATALVSSPMVVARAGADRRMVRALDAEGTALMFPIVAHGHPPRAPAGSRRARTLRGSPRTGGVRPNPSATVAGMTVTTLTDETFESALTSADVAIVILSDDFCASCGSYGEVVETVAGRLQEQASFFRVTRESAPEVFASSGVTQVPTTVVFREGMLLHLDSGTHTEENLEKLVHLFAEADLEEMRHAVEEQGTTVIGQD</sequence>
<dbReference type="SUPFAM" id="SSF52833">
    <property type="entry name" value="Thioredoxin-like"/>
    <property type="match status" value="1"/>
</dbReference>
<feature type="domain" description="Thioredoxin" evidence="2">
    <location>
        <begin position="81"/>
        <end position="179"/>
    </location>
</feature>
<dbReference type="InterPro" id="IPR013766">
    <property type="entry name" value="Thioredoxin_domain"/>
</dbReference>
<evidence type="ECO:0000256" key="1">
    <source>
        <dbReference type="SAM" id="MobiDB-lite"/>
    </source>
</evidence>
<protein>
    <recommendedName>
        <fullName evidence="2">Thioredoxin domain-containing protein</fullName>
    </recommendedName>
</protein>
<dbReference type="CDD" id="cd02947">
    <property type="entry name" value="TRX_family"/>
    <property type="match status" value="1"/>
</dbReference>
<dbReference type="Pfam" id="PF00085">
    <property type="entry name" value="Thioredoxin"/>
    <property type="match status" value="1"/>
</dbReference>
<keyword evidence="4" id="KW-1185">Reference proteome</keyword>
<proteinExistence type="predicted"/>
<dbReference type="EMBL" id="PKIZ01000007">
    <property type="protein sequence ID" value="PKZ42027.1"/>
    <property type="molecule type" value="Genomic_DNA"/>
</dbReference>
<dbReference type="Gene3D" id="3.40.30.10">
    <property type="entry name" value="Glutaredoxin"/>
    <property type="match status" value="1"/>
</dbReference>
<accession>A0A2I1PBM6</accession>
<dbReference type="OrthoDB" id="9961225at2"/>
<reference evidence="3 4" key="1">
    <citation type="submission" date="2017-12" db="EMBL/GenBank/DDBJ databases">
        <title>Phylogenetic diversity of female urinary microbiome.</title>
        <authorList>
            <person name="Thomas-White K."/>
            <person name="Wolfe A.J."/>
        </authorList>
    </citation>
    <scope>NUCLEOTIDE SEQUENCE [LARGE SCALE GENOMIC DNA]</scope>
    <source>
        <strain evidence="3 4">UMB1298</strain>
    </source>
</reference>
<dbReference type="AlphaFoldDB" id="A0A2I1PBM6"/>
<name>A0A2I1PBM6_9MICO</name>
<gene>
    <name evidence="3" type="ORF">CYJ76_04720</name>
</gene>
<feature type="region of interest" description="Disordered" evidence="1">
    <location>
        <begin position="46"/>
        <end position="73"/>
    </location>
</feature>
<evidence type="ECO:0000313" key="3">
    <source>
        <dbReference type="EMBL" id="PKZ42027.1"/>
    </source>
</evidence>
<evidence type="ECO:0000313" key="4">
    <source>
        <dbReference type="Proteomes" id="UP000234206"/>
    </source>
</evidence>
<dbReference type="Proteomes" id="UP000234206">
    <property type="component" value="Unassembled WGS sequence"/>
</dbReference>
<comment type="caution">
    <text evidence="3">The sequence shown here is derived from an EMBL/GenBank/DDBJ whole genome shotgun (WGS) entry which is preliminary data.</text>
</comment>
<evidence type="ECO:0000259" key="2">
    <source>
        <dbReference type="Pfam" id="PF00085"/>
    </source>
</evidence>
<dbReference type="InterPro" id="IPR036249">
    <property type="entry name" value="Thioredoxin-like_sf"/>
</dbReference>
<organism evidence="3 4">
    <name type="scientific">Kytococcus schroeteri</name>
    <dbReference type="NCBI Taxonomy" id="138300"/>
    <lineage>
        <taxon>Bacteria</taxon>
        <taxon>Bacillati</taxon>
        <taxon>Actinomycetota</taxon>
        <taxon>Actinomycetes</taxon>
        <taxon>Micrococcales</taxon>
        <taxon>Kytococcaceae</taxon>
        <taxon>Kytococcus</taxon>
    </lineage>
</organism>